<evidence type="ECO:0000256" key="7">
    <source>
        <dbReference type="RuleBase" id="RU003835"/>
    </source>
</evidence>
<dbReference type="STRING" id="1322246.BN4_10593"/>
<dbReference type="InterPro" id="IPR004372">
    <property type="entry name" value="Ac/propionate_kinase"/>
</dbReference>
<dbReference type="eggNOG" id="COG0282">
    <property type="taxonomic scope" value="Bacteria"/>
</dbReference>
<keyword evidence="5 6" id="KW-0067">ATP-binding</keyword>
<name>M1WLG6_PSEP2</name>
<dbReference type="GO" id="GO:0006085">
    <property type="term" value="P:acetyl-CoA biosynthetic process"/>
    <property type="evidence" value="ECO:0007669"/>
    <property type="project" value="UniProtKB-UniRule"/>
</dbReference>
<dbReference type="PATRIC" id="fig|879567.3.peg.615"/>
<accession>M1WLG6</accession>
<dbReference type="Gene3D" id="3.30.420.40">
    <property type="match status" value="2"/>
</dbReference>
<keyword evidence="2 6" id="KW-0808">Transferase</keyword>
<feature type="binding site" evidence="6">
    <location>
        <begin position="331"/>
        <end position="335"/>
    </location>
    <ligand>
        <name>ATP</name>
        <dbReference type="ChEBI" id="CHEBI:30616"/>
    </ligand>
</feature>
<evidence type="ECO:0000313" key="8">
    <source>
        <dbReference type="EMBL" id="CCH47830.1"/>
    </source>
</evidence>
<dbReference type="UniPathway" id="UPA00340">
    <property type="reaction ID" value="UER00458"/>
</dbReference>
<dbReference type="InterPro" id="IPR023865">
    <property type="entry name" value="Aliphatic_acid_kinase_CS"/>
</dbReference>
<keyword evidence="6" id="KW-0963">Cytoplasm</keyword>
<dbReference type="AlphaFoldDB" id="M1WLG6"/>
<dbReference type="HAMAP" id="MF_00020">
    <property type="entry name" value="Acetate_kinase"/>
    <property type="match status" value="1"/>
</dbReference>
<dbReference type="HOGENOM" id="CLU_020352_0_1_7"/>
<dbReference type="InterPro" id="IPR043129">
    <property type="entry name" value="ATPase_NBD"/>
</dbReference>
<dbReference type="PROSITE" id="PS01075">
    <property type="entry name" value="ACETATE_KINASE_1"/>
    <property type="match status" value="1"/>
</dbReference>
<dbReference type="GO" id="GO:0006083">
    <property type="term" value="P:acetate metabolic process"/>
    <property type="evidence" value="ECO:0007669"/>
    <property type="project" value="TreeGrafter"/>
</dbReference>
<keyword evidence="6" id="KW-0460">Magnesium</keyword>
<feature type="active site" description="Proton donor/acceptor" evidence="6">
    <location>
        <position position="149"/>
    </location>
</feature>
<evidence type="ECO:0000256" key="2">
    <source>
        <dbReference type="ARBA" id="ARBA00022679"/>
    </source>
</evidence>
<dbReference type="NCBIfam" id="TIGR00016">
    <property type="entry name" value="ackA"/>
    <property type="match status" value="1"/>
</dbReference>
<dbReference type="GO" id="GO:0000287">
    <property type="term" value="F:magnesium ion binding"/>
    <property type="evidence" value="ECO:0007669"/>
    <property type="project" value="UniProtKB-UniRule"/>
</dbReference>
<feature type="binding site" evidence="6">
    <location>
        <position position="7"/>
    </location>
    <ligand>
        <name>Mg(2+)</name>
        <dbReference type="ChEBI" id="CHEBI:18420"/>
    </ligand>
</feature>
<dbReference type="EMBL" id="FO203427">
    <property type="protein sequence ID" value="CCH47830.1"/>
    <property type="molecule type" value="Genomic_DNA"/>
</dbReference>
<dbReference type="EC" id="2.7.2.1" evidence="6"/>
<keyword evidence="6" id="KW-0479">Metal-binding</keyword>
<reference evidence="9" key="2">
    <citation type="journal article" date="2013" name="Stand. Genomic Sci.">
        <title>Complete genome sequence of Desulfocapsa sulfexigens, a marine deltaproteobacterium specialized in disproportionating inorganic sulfur compounds.</title>
        <authorList>
            <person name="Finster K.W."/>
            <person name="Kjeldsen K.U."/>
            <person name="Kube M."/>
            <person name="Reinhardt R."/>
            <person name="Mussmann M."/>
            <person name="Amann R."/>
            <person name="Schreiber L."/>
        </authorList>
    </citation>
    <scope>NUCLEOTIDE SEQUENCE [LARGE SCALE GENOMIC DNA]</scope>
    <source>
        <strain evidence="9">DSM 10523 / SB164P1</strain>
    </source>
</reference>
<evidence type="ECO:0000256" key="6">
    <source>
        <dbReference type="HAMAP-Rule" id="MF_00020"/>
    </source>
</evidence>
<dbReference type="GO" id="GO:0005524">
    <property type="term" value="F:ATP binding"/>
    <property type="evidence" value="ECO:0007669"/>
    <property type="project" value="UniProtKB-KW"/>
</dbReference>
<dbReference type="CDD" id="cd24010">
    <property type="entry name" value="ASKHA_NBD_AcK_PK"/>
    <property type="match status" value="1"/>
</dbReference>
<evidence type="ECO:0000313" key="9">
    <source>
        <dbReference type="Proteomes" id="UP000011724"/>
    </source>
</evidence>
<dbReference type="InterPro" id="IPR000890">
    <property type="entry name" value="Aliphatic_acid_kin_short-chain"/>
</dbReference>
<organism evidence="8 9">
    <name type="scientific">Pseudodesulfovibrio piezophilus (strain DSM 21447 / JCM 15486 / C1TLV30)</name>
    <name type="common">Desulfovibrio piezophilus</name>
    <dbReference type="NCBI Taxonomy" id="1322246"/>
    <lineage>
        <taxon>Bacteria</taxon>
        <taxon>Pseudomonadati</taxon>
        <taxon>Thermodesulfobacteriota</taxon>
        <taxon>Desulfovibrionia</taxon>
        <taxon>Desulfovibrionales</taxon>
        <taxon>Desulfovibrionaceae</taxon>
    </lineage>
</organism>
<feature type="binding site" evidence="6">
    <location>
        <begin position="209"/>
        <end position="213"/>
    </location>
    <ligand>
        <name>ATP</name>
        <dbReference type="ChEBI" id="CHEBI:30616"/>
    </ligand>
</feature>
<comment type="subcellular location">
    <subcellularLocation>
        <location evidence="6">Cytoplasm</location>
    </subcellularLocation>
</comment>
<comment type="similarity">
    <text evidence="1 6 7">Belongs to the acetokinase family.</text>
</comment>
<keyword evidence="3 6" id="KW-0547">Nucleotide-binding</keyword>
<dbReference type="PRINTS" id="PR00471">
    <property type="entry name" value="ACETATEKNASE"/>
</dbReference>
<dbReference type="GO" id="GO:0005737">
    <property type="term" value="C:cytoplasm"/>
    <property type="evidence" value="ECO:0007669"/>
    <property type="project" value="UniProtKB-SubCell"/>
</dbReference>
<comment type="cofactor">
    <cofactor evidence="6">
        <name>Mg(2+)</name>
        <dbReference type="ChEBI" id="CHEBI:18420"/>
    </cofactor>
    <cofactor evidence="6">
        <name>Mn(2+)</name>
        <dbReference type="ChEBI" id="CHEBI:29035"/>
    </cofactor>
    <text evidence="6">Mg(2+). Can also accept Mn(2+).</text>
</comment>
<sequence length="399" mass="43995">MNILVINCGSSSLKYQLRNINTQRVMASGVVERIGESMGQITQRSFPDKWPDTKDTEELPILNHEAAMKLMVSKLTNGVIQSPHEIDAIGHRVVQGGESFSHPVLVDENVMNTIKDNIPLAPLHNPANLIGLEQAMILFPETPNVAVFDTEFHQTLPRHAYMYPVPKIFYEQFKVRKYGFHGTSHKYVSKTASVFIGQKIEETSLITVHLGNGCSMAAIKNGKCIETSMGLTPLAGLMMGTRCGDIDPAFHIFLAKNKGLPLSEIDILLNKSSGLLGICRKNDMRDIHEARLHGDDDAQLAFEMFTYRVKATIGAYLAILGSVNAIVFTAGIGENDPDVRSMACDGLENFGINIDPTKNNEKTAEARYINTEQSRIKVLVVPTNEELEIAKATAEVVND</sequence>
<dbReference type="Pfam" id="PF00871">
    <property type="entry name" value="Acetate_kinase"/>
    <property type="match status" value="1"/>
</dbReference>
<evidence type="ECO:0000256" key="4">
    <source>
        <dbReference type="ARBA" id="ARBA00022777"/>
    </source>
</evidence>
<dbReference type="OrthoDB" id="9802453at2"/>
<feature type="binding site" evidence="6">
    <location>
        <begin position="283"/>
        <end position="285"/>
    </location>
    <ligand>
        <name>ATP</name>
        <dbReference type="ChEBI" id="CHEBI:30616"/>
    </ligand>
</feature>
<feature type="binding site" evidence="6">
    <location>
        <position position="92"/>
    </location>
    <ligand>
        <name>substrate</name>
    </ligand>
</feature>
<dbReference type="RefSeq" id="WP_015413884.1">
    <property type="nucleotide sequence ID" value="NC_020409.1"/>
</dbReference>
<proteinExistence type="inferred from homology"/>
<comment type="subunit">
    <text evidence="6">Homodimer.</text>
</comment>
<feature type="site" description="Transition state stabilizer" evidence="6">
    <location>
        <position position="242"/>
    </location>
</feature>
<reference evidence="8 9" key="1">
    <citation type="journal article" date="2013" name="PLoS ONE">
        <title>The first genomic and proteomic characterization of a deep-sea sulfate reducer: insights into the piezophilic lifestyle of Desulfovibrio piezophilus.</title>
        <authorList>
            <person name="Pradel N."/>
            <person name="Ji B."/>
            <person name="Gimenez G."/>
            <person name="Talla E."/>
            <person name="Lenoble P."/>
            <person name="Garel M."/>
            <person name="Tamburini C."/>
            <person name="Fourquet P."/>
            <person name="Lebrun R."/>
            <person name="Bertin P."/>
            <person name="Denis Y."/>
            <person name="Pophillat M."/>
            <person name="Barbe V."/>
            <person name="Ollivier B."/>
            <person name="Dolla A."/>
        </authorList>
    </citation>
    <scope>NUCLEOTIDE SEQUENCE [LARGE SCALE GENOMIC DNA]</scope>
    <source>
        <strain evidence="9">DSM 10523 / SB164P1</strain>
    </source>
</reference>
<protein>
    <recommendedName>
        <fullName evidence="6">Acetate kinase</fullName>
        <ecNumber evidence="6">2.7.2.1</ecNumber>
    </recommendedName>
    <alternativeName>
        <fullName evidence="6">Acetokinase</fullName>
    </alternativeName>
</protein>
<keyword evidence="9" id="KW-1185">Reference proteome</keyword>
<evidence type="ECO:0000256" key="3">
    <source>
        <dbReference type="ARBA" id="ARBA00022741"/>
    </source>
</evidence>
<comment type="function">
    <text evidence="6">Catalyzes the formation of acetyl phosphate from acetate and ATP. Can also catalyze the reverse reaction.</text>
</comment>
<comment type="catalytic activity">
    <reaction evidence="6">
        <text>acetate + ATP = acetyl phosphate + ADP</text>
        <dbReference type="Rhea" id="RHEA:11352"/>
        <dbReference type="ChEBI" id="CHEBI:22191"/>
        <dbReference type="ChEBI" id="CHEBI:30089"/>
        <dbReference type="ChEBI" id="CHEBI:30616"/>
        <dbReference type="ChEBI" id="CHEBI:456216"/>
        <dbReference type="EC" id="2.7.2.1"/>
    </reaction>
</comment>
<dbReference type="KEGG" id="dpi:BN4_10593"/>
<dbReference type="PANTHER" id="PTHR21060:SF15">
    <property type="entry name" value="ACETATE KINASE-RELATED"/>
    <property type="match status" value="1"/>
</dbReference>
<evidence type="ECO:0000256" key="1">
    <source>
        <dbReference type="ARBA" id="ARBA00008748"/>
    </source>
</evidence>
<gene>
    <name evidence="6 8" type="primary">ackA</name>
    <name evidence="8" type="ordered locus">BN4_10593</name>
</gene>
<feature type="binding site" evidence="6">
    <location>
        <position position="14"/>
    </location>
    <ligand>
        <name>ATP</name>
        <dbReference type="ChEBI" id="CHEBI:30616"/>
    </ligand>
</feature>
<dbReference type="BioCyc" id="DPIE1322246:BN4_RS03055-MONOMER"/>
<dbReference type="PANTHER" id="PTHR21060">
    <property type="entry name" value="ACETATE KINASE"/>
    <property type="match status" value="1"/>
</dbReference>
<keyword evidence="4 6" id="KW-0418">Kinase</keyword>
<feature type="site" description="Transition state stabilizer" evidence="6">
    <location>
        <position position="181"/>
    </location>
</feature>
<evidence type="ECO:0000256" key="5">
    <source>
        <dbReference type="ARBA" id="ARBA00022840"/>
    </source>
</evidence>
<dbReference type="PIRSF" id="PIRSF000722">
    <property type="entry name" value="Acetate_prop_kin"/>
    <property type="match status" value="1"/>
</dbReference>
<dbReference type="GO" id="GO:0008776">
    <property type="term" value="F:acetate kinase activity"/>
    <property type="evidence" value="ECO:0007669"/>
    <property type="project" value="UniProtKB-UniRule"/>
</dbReference>
<dbReference type="SUPFAM" id="SSF53067">
    <property type="entry name" value="Actin-like ATPase domain"/>
    <property type="match status" value="2"/>
</dbReference>
<comment type="pathway">
    <text evidence="6">Metabolic intermediate biosynthesis; acetyl-CoA biosynthesis; acetyl-CoA from acetate: step 1/2.</text>
</comment>
<feature type="binding site" evidence="6">
    <location>
        <position position="385"/>
    </location>
    <ligand>
        <name>Mg(2+)</name>
        <dbReference type="ChEBI" id="CHEBI:18420"/>
    </ligand>
</feature>
<dbReference type="PROSITE" id="PS01076">
    <property type="entry name" value="ACETATE_KINASE_2"/>
    <property type="match status" value="1"/>
</dbReference>
<dbReference type="Proteomes" id="UP000011724">
    <property type="component" value="Chromosome"/>
</dbReference>